<dbReference type="InterPro" id="IPR011032">
    <property type="entry name" value="GroES-like_sf"/>
</dbReference>
<dbReference type="Pfam" id="PF00107">
    <property type="entry name" value="ADH_zinc_N"/>
    <property type="match status" value="1"/>
</dbReference>
<dbReference type="InterPro" id="IPR013149">
    <property type="entry name" value="ADH-like_C"/>
</dbReference>
<name>A0A0D2G831_9EURO</name>
<dbReference type="STRING" id="5601.A0A0D2G831"/>
<proteinExistence type="inferred from homology"/>
<dbReference type="Gene3D" id="3.90.180.10">
    <property type="entry name" value="Medium-chain alcohol dehydrogenases, catalytic domain"/>
    <property type="match status" value="1"/>
</dbReference>
<keyword evidence="9" id="KW-1185">Reference proteome</keyword>
<dbReference type="Pfam" id="PF08240">
    <property type="entry name" value="ADH_N"/>
    <property type="match status" value="1"/>
</dbReference>
<accession>A0A0D2G831</accession>
<feature type="domain" description="Alcohol dehydrogenase-like N-terminal" evidence="7">
    <location>
        <begin position="25"/>
        <end position="153"/>
    </location>
</feature>
<dbReference type="GO" id="GO:0005737">
    <property type="term" value="C:cytoplasm"/>
    <property type="evidence" value="ECO:0007669"/>
    <property type="project" value="TreeGrafter"/>
</dbReference>
<protein>
    <recommendedName>
        <fullName evidence="10">Chlorophyll synthesis pathway protein BchC</fullName>
    </recommendedName>
</protein>
<evidence type="ECO:0000256" key="2">
    <source>
        <dbReference type="ARBA" id="ARBA00008072"/>
    </source>
</evidence>
<evidence type="ECO:0000313" key="8">
    <source>
        <dbReference type="EMBL" id="KIW68039.1"/>
    </source>
</evidence>
<comment type="cofactor">
    <cofactor evidence="1">
        <name>Zn(2+)</name>
        <dbReference type="ChEBI" id="CHEBI:29105"/>
    </cofactor>
</comment>
<dbReference type="Proteomes" id="UP000054266">
    <property type="component" value="Unassembled WGS sequence"/>
</dbReference>
<evidence type="ECO:0000256" key="3">
    <source>
        <dbReference type="ARBA" id="ARBA00022723"/>
    </source>
</evidence>
<evidence type="ECO:0000256" key="1">
    <source>
        <dbReference type="ARBA" id="ARBA00001947"/>
    </source>
</evidence>
<keyword evidence="4" id="KW-0862">Zinc</keyword>
<keyword evidence="3" id="KW-0479">Metal-binding</keyword>
<dbReference type="InterPro" id="IPR013154">
    <property type="entry name" value="ADH-like_N"/>
</dbReference>
<dbReference type="InterPro" id="IPR036291">
    <property type="entry name" value="NAD(P)-bd_dom_sf"/>
</dbReference>
<dbReference type="HOGENOM" id="CLU_026673_11_0_1"/>
<comment type="similarity">
    <text evidence="2">Belongs to the zinc-containing alcohol dehydrogenase family.</text>
</comment>
<evidence type="ECO:0008006" key="10">
    <source>
        <dbReference type="Google" id="ProtNLM"/>
    </source>
</evidence>
<dbReference type="PANTHER" id="PTHR43161:SF23">
    <property type="entry name" value="(R,R)-BUTANEDIOL DEHYDROGENASE-RELATED"/>
    <property type="match status" value="1"/>
</dbReference>
<dbReference type="GO" id="GO:0000721">
    <property type="term" value="F:(R,R)-butanediol dehydrogenase activity"/>
    <property type="evidence" value="ECO:0007669"/>
    <property type="project" value="TreeGrafter"/>
</dbReference>
<dbReference type="GO" id="GO:0046872">
    <property type="term" value="F:metal ion binding"/>
    <property type="evidence" value="ECO:0007669"/>
    <property type="project" value="UniProtKB-KW"/>
</dbReference>
<evidence type="ECO:0000259" key="6">
    <source>
        <dbReference type="Pfam" id="PF00107"/>
    </source>
</evidence>
<organism evidence="8 9">
    <name type="scientific">Phialophora macrospora</name>
    <dbReference type="NCBI Taxonomy" id="1851006"/>
    <lineage>
        <taxon>Eukaryota</taxon>
        <taxon>Fungi</taxon>
        <taxon>Dikarya</taxon>
        <taxon>Ascomycota</taxon>
        <taxon>Pezizomycotina</taxon>
        <taxon>Eurotiomycetes</taxon>
        <taxon>Chaetothyriomycetidae</taxon>
        <taxon>Chaetothyriales</taxon>
        <taxon>Herpotrichiellaceae</taxon>
        <taxon>Phialophora</taxon>
    </lineage>
</organism>
<dbReference type="EMBL" id="KN846958">
    <property type="protein sequence ID" value="KIW68039.1"/>
    <property type="molecule type" value="Genomic_DNA"/>
</dbReference>
<dbReference type="SUPFAM" id="SSF50129">
    <property type="entry name" value="GroES-like"/>
    <property type="match status" value="1"/>
</dbReference>
<evidence type="ECO:0000256" key="5">
    <source>
        <dbReference type="ARBA" id="ARBA00023002"/>
    </source>
</evidence>
<dbReference type="PANTHER" id="PTHR43161">
    <property type="entry name" value="SORBITOL DEHYDROGENASE"/>
    <property type="match status" value="1"/>
</dbReference>
<dbReference type="Gene3D" id="3.40.50.720">
    <property type="entry name" value="NAD(P)-binding Rossmann-like Domain"/>
    <property type="match status" value="1"/>
</dbReference>
<feature type="domain" description="Alcohol dehydrogenase-like C-terminal" evidence="6">
    <location>
        <begin position="196"/>
        <end position="329"/>
    </location>
</feature>
<evidence type="ECO:0000256" key="4">
    <source>
        <dbReference type="ARBA" id="ARBA00022833"/>
    </source>
</evidence>
<dbReference type="AlphaFoldDB" id="A0A0D2G831"/>
<sequence>MKAARYYGKYDIRIETIPDPPPPEEDEITVDVLWGGICGTDLHEYTSGPRSINTPEKPHPITNDHPPVTFGHEFCGLVSALPSNYPASGRFKLGTPIMVDPRIVCRKCTACTSGCDNMCHNWGYIGLNGGGGGGAGFSEKVNVEMRMCHVLPDDGSVDLNSVVLCQPLTVGRHALAASGITDLKGPNVLVIGGGPVGLAVLLNLRAKGVGVGGNGRILISEPTAKRSQMIRRLELAASGDVLNPSTTNVAEECKVRTKGAGVDVVFDCAGAEAGMLAGMESLGLKGTYINIAGWNQPFRVPIHHAMFRELTIKFSMGNNDDDYREVVEDFVAGKFAGAEALITRRLHVEDLVEKGLEELVRNKDDHVKIVATWRTDLLK</sequence>
<dbReference type="SUPFAM" id="SSF51735">
    <property type="entry name" value="NAD(P)-binding Rossmann-fold domains"/>
    <property type="match status" value="1"/>
</dbReference>
<dbReference type="GO" id="GO:0034079">
    <property type="term" value="P:butanediol biosynthetic process"/>
    <property type="evidence" value="ECO:0007669"/>
    <property type="project" value="TreeGrafter"/>
</dbReference>
<evidence type="ECO:0000259" key="7">
    <source>
        <dbReference type="Pfam" id="PF08240"/>
    </source>
</evidence>
<gene>
    <name evidence="8" type="ORF">PV04_04010</name>
</gene>
<keyword evidence="5" id="KW-0560">Oxidoreductase</keyword>
<evidence type="ECO:0000313" key="9">
    <source>
        <dbReference type="Proteomes" id="UP000054266"/>
    </source>
</evidence>
<reference evidence="8 9" key="1">
    <citation type="submission" date="2015-01" db="EMBL/GenBank/DDBJ databases">
        <title>The Genome Sequence of Capronia semiimmersa CBS27337.</title>
        <authorList>
            <consortium name="The Broad Institute Genomics Platform"/>
            <person name="Cuomo C."/>
            <person name="de Hoog S."/>
            <person name="Gorbushina A."/>
            <person name="Stielow B."/>
            <person name="Teixiera M."/>
            <person name="Abouelleil A."/>
            <person name="Chapman S.B."/>
            <person name="Priest M."/>
            <person name="Young S.K."/>
            <person name="Wortman J."/>
            <person name="Nusbaum C."/>
            <person name="Birren B."/>
        </authorList>
    </citation>
    <scope>NUCLEOTIDE SEQUENCE [LARGE SCALE GENOMIC DNA]</scope>
    <source>
        <strain evidence="8 9">CBS 27337</strain>
    </source>
</reference>